<keyword evidence="7 9" id="KW-1133">Transmembrane helix</keyword>
<dbReference type="InterPro" id="IPR010065">
    <property type="entry name" value="AA_ABC_transptr_permease_3TM"/>
</dbReference>
<keyword evidence="3 9" id="KW-0813">Transport</keyword>
<feature type="transmembrane region" description="Helical" evidence="9">
    <location>
        <begin position="375"/>
        <end position="394"/>
    </location>
</feature>
<keyword evidence="6" id="KW-0029">Amino-acid transport</keyword>
<feature type="transmembrane region" description="Helical" evidence="9">
    <location>
        <begin position="27"/>
        <end position="45"/>
    </location>
</feature>
<dbReference type="Pfam" id="PF00528">
    <property type="entry name" value="BPD_transp_1"/>
    <property type="match status" value="1"/>
</dbReference>
<dbReference type="InterPro" id="IPR035906">
    <property type="entry name" value="MetI-like_sf"/>
</dbReference>
<protein>
    <submittedName>
        <fullName evidence="11">Amino acid ABC transporter permease</fullName>
    </submittedName>
</protein>
<keyword evidence="8 9" id="KW-0472">Membrane</keyword>
<feature type="domain" description="ABC transmembrane type-1" evidence="10">
    <location>
        <begin position="94"/>
        <end position="391"/>
    </location>
</feature>
<dbReference type="PANTHER" id="PTHR30614:SF37">
    <property type="entry name" value="AMINO-ACID ABC TRANSPORTER PERMEASE PROTEIN YHDX-RELATED"/>
    <property type="match status" value="1"/>
</dbReference>
<reference evidence="12" key="2">
    <citation type="submission" date="2015-01" db="EMBL/GenBank/DDBJ databases">
        <title>Complete genome sequence of Methylobacterium aquaticum strain 22A.</title>
        <authorList>
            <person name="Tani A."/>
            <person name="Ogura Y."/>
            <person name="Hayashi T."/>
        </authorList>
    </citation>
    <scope>NUCLEOTIDE SEQUENCE [LARGE SCALE GENOMIC DNA]</scope>
    <source>
        <strain evidence="12">MA-22A</strain>
    </source>
</reference>
<feature type="transmembrane region" description="Helical" evidence="9">
    <location>
        <begin position="188"/>
        <end position="208"/>
    </location>
</feature>
<dbReference type="Gene3D" id="1.10.3720.10">
    <property type="entry name" value="MetI-like"/>
    <property type="match status" value="2"/>
</dbReference>
<dbReference type="OrthoDB" id="9808531at2"/>
<proteinExistence type="inferred from homology"/>
<feature type="transmembrane region" description="Helical" evidence="9">
    <location>
        <begin position="98"/>
        <end position="120"/>
    </location>
</feature>
<dbReference type="Proteomes" id="UP000061432">
    <property type="component" value="Chromosome"/>
</dbReference>
<dbReference type="CDD" id="cd06261">
    <property type="entry name" value="TM_PBP2"/>
    <property type="match status" value="1"/>
</dbReference>
<dbReference type="STRING" id="270351.Maq22A_c17745"/>
<reference evidence="11 12" key="1">
    <citation type="journal article" date="2015" name="Genome Announc.">
        <title>Complete Genome Sequence of Methylobacterium aquaticum Strain 22A, Isolated from Racomitrium japonicum Moss.</title>
        <authorList>
            <person name="Tani A."/>
            <person name="Ogura Y."/>
            <person name="Hayashi T."/>
            <person name="Kimbara K."/>
        </authorList>
    </citation>
    <scope>NUCLEOTIDE SEQUENCE [LARGE SCALE GENOMIC DNA]</scope>
    <source>
        <strain evidence="11 12">MA-22A</strain>
    </source>
</reference>
<dbReference type="AlphaFoldDB" id="A0A0C6F213"/>
<name>A0A0C6F213_9HYPH</name>
<evidence type="ECO:0000256" key="2">
    <source>
        <dbReference type="ARBA" id="ARBA00010072"/>
    </source>
</evidence>
<keyword evidence="5 9" id="KW-0812">Transmembrane</keyword>
<feature type="transmembrane region" description="Helical" evidence="9">
    <location>
        <begin position="345"/>
        <end position="363"/>
    </location>
</feature>
<evidence type="ECO:0000256" key="6">
    <source>
        <dbReference type="ARBA" id="ARBA00022970"/>
    </source>
</evidence>
<gene>
    <name evidence="11" type="primary">batB</name>
    <name evidence="11" type="ORF">Maq22A_c17745</name>
</gene>
<evidence type="ECO:0000256" key="4">
    <source>
        <dbReference type="ARBA" id="ARBA00022475"/>
    </source>
</evidence>
<accession>A0A0C6F213</accession>
<dbReference type="PANTHER" id="PTHR30614">
    <property type="entry name" value="MEMBRANE COMPONENT OF AMINO ACID ABC TRANSPORTER"/>
    <property type="match status" value="1"/>
</dbReference>
<feature type="transmembrane region" description="Helical" evidence="9">
    <location>
        <begin position="140"/>
        <end position="160"/>
    </location>
</feature>
<evidence type="ECO:0000259" key="10">
    <source>
        <dbReference type="PROSITE" id="PS50928"/>
    </source>
</evidence>
<dbReference type="KEGG" id="maqu:Maq22A_c17745"/>
<evidence type="ECO:0000256" key="5">
    <source>
        <dbReference type="ARBA" id="ARBA00022692"/>
    </source>
</evidence>
<dbReference type="InterPro" id="IPR043429">
    <property type="entry name" value="ArtM/GltK/GlnP/TcyL/YhdX-like"/>
</dbReference>
<comment type="subcellular location">
    <subcellularLocation>
        <location evidence="1">Cell inner membrane</location>
        <topology evidence="1">Multi-pass membrane protein</topology>
    </subcellularLocation>
    <subcellularLocation>
        <location evidence="9">Cell membrane</location>
        <topology evidence="9">Multi-pass membrane protein</topology>
    </subcellularLocation>
</comment>
<keyword evidence="4" id="KW-1003">Cell membrane</keyword>
<evidence type="ECO:0000313" key="11">
    <source>
        <dbReference type="EMBL" id="BAQ46656.1"/>
    </source>
</evidence>
<dbReference type="GO" id="GO:0006865">
    <property type="term" value="P:amino acid transport"/>
    <property type="evidence" value="ECO:0007669"/>
    <property type="project" value="UniProtKB-KW"/>
</dbReference>
<evidence type="ECO:0000256" key="7">
    <source>
        <dbReference type="ARBA" id="ARBA00022989"/>
    </source>
</evidence>
<dbReference type="PROSITE" id="PS50928">
    <property type="entry name" value="ABC_TM1"/>
    <property type="match status" value="1"/>
</dbReference>
<evidence type="ECO:0000256" key="3">
    <source>
        <dbReference type="ARBA" id="ARBA00022448"/>
    </source>
</evidence>
<dbReference type="EMBL" id="AP014704">
    <property type="protein sequence ID" value="BAQ46656.1"/>
    <property type="molecule type" value="Genomic_DNA"/>
</dbReference>
<dbReference type="NCBIfam" id="TIGR01726">
    <property type="entry name" value="HEQRo_perm_3TM"/>
    <property type="match status" value="1"/>
</dbReference>
<organism evidence="11 12">
    <name type="scientific">Methylobacterium aquaticum</name>
    <dbReference type="NCBI Taxonomy" id="270351"/>
    <lineage>
        <taxon>Bacteria</taxon>
        <taxon>Pseudomonadati</taxon>
        <taxon>Pseudomonadota</taxon>
        <taxon>Alphaproteobacteria</taxon>
        <taxon>Hyphomicrobiales</taxon>
        <taxon>Methylobacteriaceae</taxon>
        <taxon>Methylobacterium</taxon>
    </lineage>
</organism>
<dbReference type="PATRIC" id="fig|270351.10.peg.3428"/>
<dbReference type="GO" id="GO:0022857">
    <property type="term" value="F:transmembrane transporter activity"/>
    <property type="evidence" value="ECO:0007669"/>
    <property type="project" value="InterPro"/>
</dbReference>
<evidence type="ECO:0000256" key="1">
    <source>
        <dbReference type="ARBA" id="ARBA00004429"/>
    </source>
</evidence>
<dbReference type="GO" id="GO:0043190">
    <property type="term" value="C:ATP-binding cassette (ABC) transporter complex"/>
    <property type="evidence" value="ECO:0007669"/>
    <property type="project" value="InterPro"/>
</dbReference>
<evidence type="ECO:0000256" key="8">
    <source>
        <dbReference type="ARBA" id="ARBA00023136"/>
    </source>
</evidence>
<feature type="transmembrane region" description="Helical" evidence="9">
    <location>
        <begin position="271"/>
        <end position="290"/>
    </location>
</feature>
<comment type="similarity">
    <text evidence="2">Belongs to the binding-protein-dependent transport system permease family. HisMQ subfamily.</text>
</comment>
<dbReference type="SUPFAM" id="SSF161098">
    <property type="entry name" value="MetI-like"/>
    <property type="match status" value="2"/>
</dbReference>
<sequence>MPTQLPAESRSGPPRVSPLYDPRIRGAAYQILLLLAVGVVAWIAIGNAAENLRNARVASGFGFLGNTAGFDVNQTVIPFAAATSTYGTAFLVGLTNTLMVAVIGIVLATILGFTVGVARLSPNWIVRTLATVYVEVLRNIPLLLQLLFWYVAVLASLPGARDSYALGSSVFLNQRGLFLPKPLLAADAWALPIALLVGIVGTLVFRAHARREQAKTGRRLPVLTVGLALVLGLPLLAYGVLALLGIAPVAIEFPVKGTFNLRGGMQLYPEFVALVVGLTVYTAAFIAEVVRAGIQAVNKGQTEAARALGLQPGPTMRLVVIPQAMRVIVPPLTSQYLNLTKNSSLAVAIGYPDLVQVFMGTVLNQTGQAVEVVGITMAVYLTISLVTAFVMNLYNRRVALIER</sequence>
<dbReference type="InterPro" id="IPR000515">
    <property type="entry name" value="MetI-like"/>
</dbReference>
<dbReference type="RefSeq" id="WP_060847738.1">
    <property type="nucleotide sequence ID" value="NZ_AP014704.1"/>
</dbReference>
<evidence type="ECO:0000256" key="9">
    <source>
        <dbReference type="RuleBase" id="RU363032"/>
    </source>
</evidence>
<evidence type="ECO:0000313" key="12">
    <source>
        <dbReference type="Proteomes" id="UP000061432"/>
    </source>
</evidence>
<feature type="transmembrane region" description="Helical" evidence="9">
    <location>
        <begin position="220"/>
        <end position="251"/>
    </location>
</feature>